<dbReference type="FunFam" id="1.20.1510.10:FF:000006">
    <property type="entry name" value="Divalent cation efflux transporter"/>
    <property type="match status" value="1"/>
</dbReference>
<feature type="transmembrane region" description="Helical" evidence="7">
    <location>
        <begin position="119"/>
        <end position="137"/>
    </location>
</feature>
<dbReference type="InterPro" id="IPR027469">
    <property type="entry name" value="Cation_efflux_TMD_sf"/>
</dbReference>
<dbReference type="EMBL" id="VDCQ01000133">
    <property type="protein sequence ID" value="TNJ53900.1"/>
    <property type="molecule type" value="Genomic_DNA"/>
</dbReference>
<dbReference type="NCBIfam" id="TIGR01297">
    <property type="entry name" value="CDF"/>
    <property type="match status" value="1"/>
</dbReference>
<evidence type="ECO:0000259" key="8">
    <source>
        <dbReference type="Pfam" id="PF01545"/>
    </source>
</evidence>
<evidence type="ECO:0000256" key="6">
    <source>
        <dbReference type="ARBA" id="ARBA00023136"/>
    </source>
</evidence>
<dbReference type="AlphaFoldDB" id="A0A5C4SV24"/>
<dbReference type="GO" id="GO:0008324">
    <property type="term" value="F:monoatomic cation transmembrane transporter activity"/>
    <property type="evidence" value="ECO:0007669"/>
    <property type="project" value="InterPro"/>
</dbReference>
<comment type="caution">
    <text evidence="10">The sequence shown here is derived from an EMBL/GenBank/DDBJ whole genome shotgun (WGS) entry which is preliminary data.</text>
</comment>
<sequence>MEMYDKLRQGERGAWVSIAAYICLSVLKLTIGYLFYSEALRADGLNNTTDIVASVAVLIGLRISRKPPDHNHKYGHFRAETIATLIASLIMAAVGIQVLFQAVMTFFESSVRTPDLITAWTALFCGFVMFGVYRYNLSLANRTDSSAVMAAAQDNRSDAFVSFGAFIGIIGAQFGLSWLDPLAAMAVGFIICKTAYDIFHQAIHSLSDGFNEKELSQYKKTIRKTPGVQVLKDIKARVHGNYVLLDVTILVDENLSVAESHTITEDIERRMKEDHLIEHVHIHIEPAP</sequence>
<accession>A0A5C4SV24</accession>
<dbReference type="RefSeq" id="WP_139607916.1">
    <property type="nucleotide sequence ID" value="NZ_VDCQ01000133.1"/>
</dbReference>
<comment type="subcellular location">
    <subcellularLocation>
        <location evidence="1">Membrane</location>
        <topology evidence="1">Multi-pass membrane protein</topology>
    </subcellularLocation>
</comment>
<dbReference type="InterPro" id="IPR027470">
    <property type="entry name" value="Cation_efflux_CTD"/>
</dbReference>
<feature type="transmembrane region" description="Helical" evidence="7">
    <location>
        <begin position="48"/>
        <end position="64"/>
    </location>
</feature>
<dbReference type="OrthoDB" id="9806522at2"/>
<dbReference type="InterPro" id="IPR058533">
    <property type="entry name" value="Cation_efflux_TM"/>
</dbReference>
<dbReference type="SUPFAM" id="SSF160240">
    <property type="entry name" value="Cation efflux protein cytoplasmic domain-like"/>
    <property type="match status" value="1"/>
</dbReference>
<dbReference type="PANTHER" id="PTHR43840">
    <property type="entry name" value="MITOCHONDRIAL METAL TRANSPORTER 1-RELATED"/>
    <property type="match status" value="1"/>
</dbReference>
<protein>
    <submittedName>
        <fullName evidence="10">Cation transporter</fullName>
    </submittedName>
</protein>
<dbReference type="PANTHER" id="PTHR43840:SF50">
    <property type="entry name" value="MANGANESE EFFLUX SYSTEM PROTEIN MNES"/>
    <property type="match status" value="1"/>
</dbReference>
<evidence type="ECO:0000313" key="10">
    <source>
        <dbReference type="EMBL" id="TNJ53900.1"/>
    </source>
</evidence>
<dbReference type="InterPro" id="IPR036837">
    <property type="entry name" value="Cation_efflux_CTD_sf"/>
</dbReference>
<evidence type="ECO:0000256" key="5">
    <source>
        <dbReference type="ARBA" id="ARBA00022989"/>
    </source>
</evidence>
<keyword evidence="6 7" id="KW-0472">Membrane</keyword>
<feature type="domain" description="Cation efflux protein cytoplasmic" evidence="9">
    <location>
        <begin position="212"/>
        <end position="286"/>
    </location>
</feature>
<evidence type="ECO:0000259" key="9">
    <source>
        <dbReference type="Pfam" id="PF16916"/>
    </source>
</evidence>
<keyword evidence="4 7" id="KW-0812">Transmembrane</keyword>
<dbReference type="GO" id="GO:0016020">
    <property type="term" value="C:membrane"/>
    <property type="evidence" value="ECO:0007669"/>
    <property type="project" value="UniProtKB-SubCell"/>
</dbReference>
<dbReference type="Pfam" id="PF16916">
    <property type="entry name" value="ZT_dimer"/>
    <property type="match status" value="1"/>
</dbReference>
<keyword evidence="3" id="KW-0813">Transport</keyword>
<feature type="transmembrane region" description="Helical" evidence="7">
    <location>
        <begin position="12"/>
        <end position="36"/>
    </location>
</feature>
<name>A0A5C4SV24_9BACL</name>
<evidence type="ECO:0000256" key="7">
    <source>
        <dbReference type="SAM" id="Phobius"/>
    </source>
</evidence>
<evidence type="ECO:0000256" key="2">
    <source>
        <dbReference type="ARBA" id="ARBA00008114"/>
    </source>
</evidence>
<dbReference type="InterPro" id="IPR002524">
    <property type="entry name" value="Cation_efflux"/>
</dbReference>
<feature type="transmembrane region" description="Helical" evidence="7">
    <location>
        <begin position="85"/>
        <end position="107"/>
    </location>
</feature>
<evidence type="ECO:0000256" key="3">
    <source>
        <dbReference type="ARBA" id="ARBA00022448"/>
    </source>
</evidence>
<dbReference type="Pfam" id="PF01545">
    <property type="entry name" value="Cation_efflux"/>
    <property type="match status" value="1"/>
</dbReference>
<dbReference type="Proteomes" id="UP000307943">
    <property type="component" value="Unassembled WGS sequence"/>
</dbReference>
<comment type="similarity">
    <text evidence="2">Belongs to the cation diffusion facilitator (CDF) transporter (TC 2.A.4) family.</text>
</comment>
<feature type="domain" description="Cation efflux protein transmembrane" evidence="8">
    <location>
        <begin position="15"/>
        <end position="206"/>
    </location>
</feature>
<feature type="transmembrane region" description="Helical" evidence="7">
    <location>
        <begin position="158"/>
        <end position="176"/>
    </location>
</feature>
<evidence type="ECO:0000313" key="11">
    <source>
        <dbReference type="Proteomes" id="UP000307943"/>
    </source>
</evidence>
<dbReference type="SUPFAM" id="SSF161111">
    <property type="entry name" value="Cation efflux protein transmembrane domain-like"/>
    <property type="match status" value="1"/>
</dbReference>
<gene>
    <name evidence="10" type="ORF">FE784_40180</name>
</gene>
<proteinExistence type="inferred from homology"/>
<evidence type="ECO:0000256" key="4">
    <source>
        <dbReference type="ARBA" id="ARBA00022692"/>
    </source>
</evidence>
<dbReference type="Gene3D" id="1.20.1510.10">
    <property type="entry name" value="Cation efflux protein transmembrane domain"/>
    <property type="match status" value="1"/>
</dbReference>
<organism evidence="10 11">
    <name type="scientific">Paenibacillus hemerocallicola</name>
    <dbReference type="NCBI Taxonomy" id="1172614"/>
    <lineage>
        <taxon>Bacteria</taxon>
        <taxon>Bacillati</taxon>
        <taxon>Bacillota</taxon>
        <taxon>Bacilli</taxon>
        <taxon>Bacillales</taxon>
        <taxon>Paenibacillaceae</taxon>
        <taxon>Paenibacillus</taxon>
    </lineage>
</organism>
<keyword evidence="5 7" id="KW-1133">Transmembrane helix</keyword>
<reference evidence="10 11" key="1">
    <citation type="submission" date="2019-05" db="EMBL/GenBank/DDBJ databases">
        <title>We sequenced the genome of Paenibacillus hemerocallicola KCTC 33185 for further insight into its adaptation and study the phylogeny of Paenibacillus.</title>
        <authorList>
            <person name="Narsing Rao M.P."/>
        </authorList>
    </citation>
    <scope>NUCLEOTIDE SEQUENCE [LARGE SCALE GENOMIC DNA]</scope>
    <source>
        <strain evidence="10 11">KCTC 33185</strain>
    </source>
</reference>
<keyword evidence="11" id="KW-1185">Reference proteome</keyword>
<dbReference type="InterPro" id="IPR050291">
    <property type="entry name" value="CDF_Transporter"/>
</dbReference>
<dbReference type="Gene3D" id="3.30.70.1350">
    <property type="entry name" value="Cation efflux protein, cytoplasmic domain"/>
    <property type="match status" value="1"/>
</dbReference>
<evidence type="ECO:0000256" key="1">
    <source>
        <dbReference type="ARBA" id="ARBA00004141"/>
    </source>
</evidence>